<proteinExistence type="predicted"/>
<sequence>MVYAYARRTQWCNFICSYHQLRRERLPLHLWAVHSAPLWFGLNMIQFIRYHGITLSENGMSRQAKICLIYSFMF</sequence>
<dbReference type="EMBL" id="CM017693">
    <property type="protein sequence ID" value="TYH12599.1"/>
    <property type="molecule type" value="Genomic_DNA"/>
</dbReference>
<organism evidence="1 2">
    <name type="scientific">Gossypium darwinii</name>
    <name type="common">Darwin's cotton</name>
    <name type="synonym">Gossypium barbadense var. darwinii</name>
    <dbReference type="NCBI Taxonomy" id="34276"/>
    <lineage>
        <taxon>Eukaryota</taxon>
        <taxon>Viridiplantae</taxon>
        <taxon>Streptophyta</taxon>
        <taxon>Embryophyta</taxon>
        <taxon>Tracheophyta</taxon>
        <taxon>Spermatophyta</taxon>
        <taxon>Magnoliopsida</taxon>
        <taxon>eudicotyledons</taxon>
        <taxon>Gunneridae</taxon>
        <taxon>Pentapetalae</taxon>
        <taxon>rosids</taxon>
        <taxon>malvids</taxon>
        <taxon>Malvales</taxon>
        <taxon>Malvaceae</taxon>
        <taxon>Malvoideae</taxon>
        <taxon>Gossypium</taxon>
    </lineage>
</organism>
<accession>A0A5D2G6A7</accession>
<reference evidence="1 2" key="1">
    <citation type="submission" date="2019-06" db="EMBL/GenBank/DDBJ databases">
        <title>WGS assembly of Gossypium darwinii.</title>
        <authorList>
            <person name="Chen Z.J."/>
            <person name="Sreedasyam A."/>
            <person name="Ando A."/>
            <person name="Song Q."/>
            <person name="De L."/>
            <person name="Hulse-Kemp A."/>
            <person name="Ding M."/>
            <person name="Ye W."/>
            <person name="Kirkbride R."/>
            <person name="Jenkins J."/>
            <person name="Plott C."/>
            <person name="Lovell J."/>
            <person name="Lin Y.-M."/>
            <person name="Vaughn R."/>
            <person name="Liu B."/>
            <person name="Li W."/>
            <person name="Simpson S."/>
            <person name="Scheffler B."/>
            <person name="Saski C."/>
            <person name="Grover C."/>
            <person name="Hu G."/>
            <person name="Conover J."/>
            <person name="Carlson J."/>
            <person name="Shu S."/>
            <person name="Boston L."/>
            <person name="Williams M."/>
            <person name="Peterson D."/>
            <person name="Mcgee K."/>
            <person name="Jones D."/>
            <person name="Wendel J."/>
            <person name="Stelly D."/>
            <person name="Grimwood J."/>
            <person name="Schmutz J."/>
        </authorList>
    </citation>
    <scope>NUCLEOTIDE SEQUENCE [LARGE SCALE GENOMIC DNA]</scope>
    <source>
        <strain evidence="1">1808015.09</strain>
    </source>
</reference>
<protein>
    <submittedName>
        <fullName evidence="1">Uncharacterized protein</fullName>
    </submittedName>
</protein>
<dbReference type="AlphaFoldDB" id="A0A5D2G6A7"/>
<dbReference type="Proteomes" id="UP000323506">
    <property type="component" value="Chromosome A06"/>
</dbReference>
<evidence type="ECO:0000313" key="2">
    <source>
        <dbReference type="Proteomes" id="UP000323506"/>
    </source>
</evidence>
<evidence type="ECO:0000313" key="1">
    <source>
        <dbReference type="EMBL" id="TYH12599.1"/>
    </source>
</evidence>
<gene>
    <name evidence="1" type="ORF">ES288_A06G080300v1</name>
</gene>
<name>A0A5D2G6A7_GOSDA</name>
<keyword evidence="2" id="KW-1185">Reference proteome</keyword>